<evidence type="ECO:0000256" key="4">
    <source>
        <dbReference type="ARBA" id="ARBA00022989"/>
    </source>
</evidence>
<sequence length="225" mass="26604">MISKEWRTIFIHVPKCGGTSIEKALGYHDSFDARGKQDHRAVRVLERPVPITDLLSSTENITLGVRRVLNPILKNENPRNRETVSAEEFKSFFKFTIVRNPWARAVSWYRNVCADPEHLKQLKISGDIRFEEFLRRFAGSGGLRTQLYWLKDFKGRIGVDYIGRFEKLAEEFSYIKKELGLPEEVTLPHELRSKGFDYRDYYDDASRRFVAEYYRDEIELFDYQF</sequence>
<evidence type="ECO:0000256" key="6">
    <source>
        <dbReference type="ARBA" id="ARBA00023136"/>
    </source>
</evidence>
<protein>
    <submittedName>
        <fullName evidence="8">Sulfotransferase domain containing protein</fullName>
    </submittedName>
</protein>
<dbReference type="OrthoDB" id="288532at2"/>
<evidence type="ECO:0000256" key="5">
    <source>
        <dbReference type="ARBA" id="ARBA00023034"/>
    </source>
</evidence>
<keyword evidence="6" id="KW-0472">Membrane</keyword>
<comment type="subcellular location">
    <subcellularLocation>
        <location evidence="1">Golgi apparatus membrane</location>
        <topology evidence="1">Single-pass type II membrane protein</topology>
    </subcellularLocation>
</comment>
<evidence type="ECO:0000256" key="1">
    <source>
        <dbReference type="ARBA" id="ARBA00004323"/>
    </source>
</evidence>
<keyword evidence="7" id="KW-0325">Glycoprotein</keyword>
<gene>
    <name evidence="8" type="ORF">SSPSH_003643</name>
</gene>
<name>U2FT08_9GAMM</name>
<dbReference type="Pfam" id="PF03567">
    <property type="entry name" value="Sulfotransfer_2"/>
    <property type="match status" value="1"/>
</dbReference>
<dbReference type="RefSeq" id="WP_021031924.1">
    <property type="nucleotide sequence ID" value="NZ_AFNV02000035.1"/>
</dbReference>
<dbReference type="Gene3D" id="3.40.50.300">
    <property type="entry name" value="P-loop containing nucleotide triphosphate hydrolases"/>
    <property type="match status" value="1"/>
</dbReference>
<dbReference type="EMBL" id="AFNV02000035">
    <property type="protein sequence ID" value="ERJ17538.1"/>
    <property type="molecule type" value="Genomic_DNA"/>
</dbReference>
<dbReference type="InterPro" id="IPR027417">
    <property type="entry name" value="P-loop_NTPase"/>
</dbReference>
<accession>U2FT08</accession>
<dbReference type="eggNOG" id="COG1943">
    <property type="taxonomic scope" value="Bacteria"/>
</dbReference>
<proteinExistence type="predicted"/>
<dbReference type="GO" id="GO:0016051">
    <property type="term" value="P:carbohydrate biosynthetic process"/>
    <property type="evidence" value="ECO:0007669"/>
    <property type="project" value="InterPro"/>
</dbReference>
<evidence type="ECO:0000313" key="9">
    <source>
        <dbReference type="Proteomes" id="UP000006242"/>
    </source>
</evidence>
<dbReference type="GO" id="GO:0008146">
    <property type="term" value="F:sulfotransferase activity"/>
    <property type="evidence" value="ECO:0007669"/>
    <property type="project" value="InterPro"/>
</dbReference>
<dbReference type="STRING" id="1033802.SSPSH_003643"/>
<dbReference type="GO" id="GO:0016020">
    <property type="term" value="C:membrane"/>
    <property type="evidence" value="ECO:0007669"/>
    <property type="project" value="InterPro"/>
</dbReference>
<keyword evidence="2" id="KW-0808">Transferase</keyword>
<evidence type="ECO:0000256" key="3">
    <source>
        <dbReference type="ARBA" id="ARBA00022692"/>
    </source>
</evidence>
<evidence type="ECO:0000256" key="2">
    <source>
        <dbReference type="ARBA" id="ARBA00022679"/>
    </source>
</evidence>
<dbReference type="AlphaFoldDB" id="U2FT08"/>
<keyword evidence="4" id="KW-1133">Transmembrane helix</keyword>
<evidence type="ECO:0000313" key="8">
    <source>
        <dbReference type="EMBL" id="ERJ17538.1"/>
    </source>
</evidence>
<comment type="caution">
    <text evidence="8">The sequence shown here is derived from an EMBL/GenBank/DDBJ whole genome shotgun (WGS) entry which is preliminary data.</text>
</comment>
<dbReference type="Proteomes" id="UP000006242">
    <property type="component" value="Unassembled WGS sequence"/>
</dbReference>
<organism evidence="8 9">
    <name type="scientific">Salinisphaera shabanensis E1L3A</name>
    <dbReference type="NCBI Taxonomy" id="1033802"/>
    <lineage>
        <taxon>Bacteria</taxon>
        <taxon>Pseudomonadati</taxon>
        <taxon>Pseudomonadota</taxon>
        <taxon>Gammaproteobacteria</taxon>
        <taxon>Salinisphaerales</taxon>
        <taxon>Salinisphaeraceae</taxon>
        <taxon>Salinisphaera</taxon>
    </lineage>
</organism>
<dbReference type="InterPro" id="IPR005331">
    <property type="entry name" value="Sulfotransferase"/>
</dbReference>
<dbReference type="PANTHER" id="PTHR12137:SF54">
    <property type="entry name" value="CARBOHYDRATE SULFOTRANSFERASE"/>
    <property type="match status" value="1"/>
</dbReference>
<reference evidence="8 9" key="1">
    <citation type="journal article" date="2011" name="J. Bacteriol.">
        <title>Genome sequence of Salinisphaera shabanensis, a gammaproteobacterium from the harsh, variable environment of the brine-seawater interface of the Shaban Deep in the Red Sea.</title>
        <authorList>
            <person name="Antunes A."/>
            <person name="Alam I."/>
            <person name="Bajic V.B."/>
            <person name="Stingl U."/>
        </authorList>
    </citation>
    <scope>NUCLEOTIDE SEQUENCE [LARGE SCALE GENOMIC DNA]</scope>
    <source>
        <strain evidence="8 9">E1L3A</strain>
    </source>
</reference>
<keyword evidence="9" id="KW-1185">Reference proteome</keyword>
<dbReference type="SUPFAM" id="SSF52540">
    <property type="entry name" value="P-loop containing nucleoside triphosphate hydrolases"/>
    <property type="match status" value="1"/>
</dbReference>
<keyword evidence="5" id="KW-0333">Golgi apparatus</keyword>
<evidence type="ECO:0000256" key="7">
    <source>
        <dbReference type="ARBA" id="ARBA00023180"/>
    </source>
</evidence>
<reference evidence="8 9" key="2">
    <citation type="journal article" date="2013" name="PLoS ONE">
        <title>INDIGO - INtegrated Data Warehouse of MIcrobial GenOmes with Examples from the Red Sea Extremophiles.</title>
        <authorList>
            <person name="Alam I."/>
            <person name="Antunes A."/>
            <person name="Kamau A.A."/>
            <person name="Ba Alawi W."/>
            <person name="Kalkatawi M."/>
            <person name="Stingl U."/>
            <person name="Bajic V.B."/>
        </authorList>
    </citation>
    <scope>NUCLEOTIDE SEQUENCE [LARGE SCALE GENOMIC DNA]</scope>
    <source>
        <strain evidence="8 9">E1L3A</strain>
    </source>
</reference>
<dbReference type="InterPro" id="IPR018011">
    <property type="entry name" value="Carb_sulfotrans_8-10"/>
</dbReference>
<keyword evidence="3" id="KW-0812">Transmembrane</keyword>
<dbReference type="PANTHER" id="PTHR12137">
    <property type="entry name" value="CARBOHYDRATE SULFOTRANSFERASE"/>
    <property type="match status" value="1"/>
</dbReference>